<accession>A0A090Z1A8</accession>
<dbReference type="GO" id="GO:0030254">
    <property type="term" value="P:protein secretion by the type III secretion system"/>
    <property type="evidence" value="ECO:0007669"/>
    <property type="project" value="InterPro"/>
</dbReference>
<reference evidence="9 11" key="1">
    <citation type="submission" date="2014-04" db="EMBL/GenBank/DDBJ databases">
        <authorList>
            <person name="Bishop-Lilly K.A."/>
            <person name="Broomall S.M."/>
            <person name="Chain P.S."/>
            <person name="Chertkov O."/>
            <person name="Coyne S.R."/>
            <person name="Daligault H.E."/>
            <person name="Davenport K.W."/>
            <person name="Erkkila T."/>
            <person name="Frey K.G."/>
            <person name="Gibbons H.S."/>
            <person name="Gu W."/>
            <person name="Jaissle J."/>
            <person name="Johnson S.L."/>
            <person name="Koroleva G.I."/>
            <person name="Ladner J.T."/>
            <person name="Lo C.-C."/>
            <person name="Minogue T.D."/>
            <person name="Munk C."/>
            <person name="Palacios G.F."/>
            <person name="Redden C.L."/>
            <person name="Rosenzweig C.N."/>
            <person name="Scholz M.B."/>
            <person name="Teshima H."/>
            <person name="Xu Y."/>
        </authorList>
    </citation>
    <scope>NUCLEOTIDE SEQUENCE [LARGE SCALE GENOMIC DNA]</scope>
    <source>
        <strain evidence="9 11">BHP</strain>
    </source>
</reference>
<protein>
    <submittedName>
        <fullName evidence="9">ATPase FliI/YscN family protein</fullName>
        <ecNumber evidence="9">3.6.3.14</ecNumber>
    </submittedName>
    <submittedName>
        <fullName evidence="10">Flagellar protein export ATPase FliI</fullName>
    </submittedName>
</protein>
<dbReference type="GO" id="GO:0016887">
    <property type="term" value="F:ATP hydrolysis activity"/>
    <property type="evidence" value="ECO:0007669"/>
    <property type="project" value="InterPro"/>
</dbReference>
<keyword evidence="3" id="KW-0963">Cytoplasm</keyword>
<reference evidence="10 12" key="2">
    <citation type="submission" date="2018-08" db="EMBL/GenBank/DDBJ databases">
        <title>Bacillus clarus sp. nov. strain PS00077A.</title>
        <authorList>
            <person name="Mendez Acevedo M."/>
            <person name="Carroll L."/>
            <person name="Mukherjee M."/>
            <person name="Wiedmann M."/>
            <person name="Kovac J."/>
        </authorList>
    </citation>
    <scope>NUCLEOTIDE SEQUENCE [LARGE SCALE GENOMIC DNA]</scope>
    <source>
        <strain evidence="10 12">PS00077A</strain>
    </source>
</reference>
<gene>
    <name evidence="10" type="primary">fliI</name>
    <name evidence="10" type="ORF">D0U04_03350</name>
    <name evidence="9" type="ORF">DJ93_4118</name>
</gene>
<dbReference type="InterPro" id="IPR027417">
    <property type="entry name" value="P-loop_NTPase"/>
</dbReference>
<dbReference type="Pfam" id="PF18269">
    <property type="entry name" value="T3SS_ATPase_C"/>
    <property type="match status" value="1"/>
</dbReference>
<keyword evidence="4" id="KW-0547">Nucleotide-binding</keyword>
<keyword evidence="10" id="KW-0966">Cell projection</keyword>
<dbReference type="GO" id="GO:0046933">
    <property type="term" value="F:proton-transporting ATP synthase activity, rotational mechanism"/>
    <property type="evidence" value="ECO:0007669"/>
    <property type="project" value="TreeGrafter"/>
</dbReference>
<organism evidence="9 11">
    <name type="scientific">Bacillus clarus</name>
    <dbReference type="NCBI Taxonomy" id="2338372"/>
    <lineage>
        <taxon>Bacteria</taxon>
        <taxon>Bacillati</taxon>
        <taxon>Bacillota</taxon>
        <taxon>Bacilli</taxon>
        <taxon>Bacillales</taxon>
        <taxon>Bacillaceae</taxon>
        <taxon>Bacillus</taxon>
        <taxon>Bacillus cereus group</taxon>
    </lineage>
</organism>
<evidence type="ECO:0000256" key="5">
    <source>
        <dbReference type="ARBA" id="ARBA00022840"/>
    </source>
</evidence>
<dbReference type="InterPro" id="IPR000194">
    <property type="entry name" value="ATPase_F1/V1/A1_a/bsu_nucl-bd"/>
</dbReference>
<dbReference type="EMBL" id="JMQC01000008">
    <property type="protein sequence ID" value="KFN03955.1"/>
    <property type="molecule type" value="Genomic_DNA"/>
</dbReference>
<dbReference type="RefSeq" id="WP_042982996.1">
    <property type="nucleotide sequence ID" value="NZ_JMQC01000008.1"/>
</dbReference>
<dbReference type="PATRIC" id="fig|1405.8.peg.4226"/>
<dbReference type="EMBL" id="QVOD01000002">
    <property type="protein sequence ID" value="RFT68500.1"/>
    <property type="molecule type" value="Genomic_DNA"/>
</dbReference>
<name>A0A090Z1A8_9BACI</name>
<keyword evidence="2" id="KW-0813">Transport</keyword>
<dbReference type="InterPro" id="IPR040627">
    <property type="entry name" value="T3SS_ATPase_C"/>
</dbReference>
<comment type="caution">
    <text evidence="9">The sequence shown here is derived from an EMBL/GenBank/DDBJ whole genome shotgun (WGS) entry which is preliminary data.</text>
</comment>
<dbReference type="AlphaFoldDB" id="A0A090Z1A8"/>
<dbReference type="CDD" id="cd01136">
    <property type="entry name" value="ATPase_flagellum-secretory_path_III"/>
    <property type="match status" value="1"/>
</dbReference>
<evidence type="ECO:0000256" key="3">
    <source>
        <dbReference type="ARBA" id="ARBA00022490"/>
    </source>
</evidence>
<proteinExistence type="predicted"/>
<evidence type="ECO:0000256" key="4">
    <source>
        <dbReference type="ARBA" id="ARBA00022741"/>
    </source>
</evidence>
<dbReference type="InterPro" id="IPR003593">
    <property type="entry name" value="AAA+_ATPase"/>
</dbReference>
<evidence type="ECO:0000313" key="12">
    <source>
        <dbReference type="Proteomes" id="UP000264294"/>
    </source>
</evidence>
<sequence length="434" mass="48453">MSSMLMNEHNKWNVFVETPLYTKTGKIHSIQEQFFKSKGPKAKIGDVCVVGEHRVLCEVIAIEKENNMLLPFEQTEKVCYGDLVTLIEEDIVVPRGDILLGKVLSANGKILNEVRESVPLQKMKLDAPPLHAFNREEITEVFETGIKSIDSMLTIGIGQKIGIFAGSGVGKSTLLGMIAKNAKADINVISLVGERGREVKDFIRKELGEEGMKKSVVVVATSDESHLMQIRAAKLATSIAEYFRNQGSNVLLMMDSVTRFADARRSVDIAVKEIPIGGKTLLMESYMKKLLERCGKTKKGSITGIYTVLVDGDDLNGPIPDLARGILDGHIVLKRELATLSHYPAISVLDSVSRIMEEIVSPNHWQIANEMRKILSIYKENELYFKLGTIQESEENTYIFECKNKVEGINTFLKQGRTDSFHFEDIVQAMHHIV</sequence>
<keyword evidence="12" id="KW-1185">Reference proteome</keyword>
<dbReference type="EC" id="3.6.3.14" evidence="9"/>
<dbReference type="NCBIfam" id="TIGR01026">
    <property type="entry name" value="fliI_yscN"/>
    <property type="match status" value="1"/>
</dbReference>
<dbReference type="GO" id="GO:0030257">
    <property type="term" value="C:type III protein secretion system complex"/>
    <property type="evidence" value="ECO:0007669"/>
    <property type="project" value="InterPro"/>
</dbReference>
<feature type="domain" description="AAA+ ATPase" evidence="8">
    <location>
        <begin position="157"/>
        <end position="337"/>
    </location>
</feature>
<dbReference type="SUPFAM" id="SSF52540">
    <property type="entry name" value="P-loop containing nucleoside triphosphate hydrolases"/>
    <property type="match status" value="1"/>
</dbReference>
<keyword evidence="7" id="KW-1278">Translocase</keyword>
<dbReference type="Proteomes" id="UP000029389">
    <property type="component" value="Unassembled WGS sequence"/>
</dbReference>
<evidence type="ECO:0000256" key="1">
    <source>
        <dbReference type="ARBA" id="ARBA00004496"/>
    </source>
</evidence>
<dbReference type="GO" id="GO:0005524">
    <property type="term" value="F:ATP binding"/>
    <property type="evidence" value="ECO:0007669"/>
    <property type="project" value="UniProtKB-KW"/>
</dbReference>
<dbReference type="Gene3D" id="3.40.50.12240">
    <property type="match status" value="1"/>
</dbReference>
<dbReference type="SMART" id="SM00382">
    <property type="entry name" value="AAA"/>
    <property type="match status" value="1"/>
</dbReference>
<evidence type="ECO:0000313" key="11">
    <source>
        <dbReference type="Proteomes" id="UP000029389"/>
    </source>
</evidence>
<evidence type="ECO:0000313" key="10">
    <source>
        <dbReference type="EMBL" id="RFT68500.1"/>
    </source>
</evidence>
<dbReference type="InterPro" id="IPR050053">
    <property type="entry name" value="ATPase_alpha/beta_chains"/>
</dbReference>
<evidence type="ECO:0000256" key="7">
    <source>
        <dbReference type="ARBA" id="ARBA00022967"/>
    </source>
</evidence>
<dbReference type="PANTHER" id="PTHR15184">
    <property type="entry name" value="ATP SYNTHASE"/>
    <property type="match status" value="1"/>
</dbReference>
<evidence type="ECO:0000259" key="8">
    <source>
        <dbReference type="SMART" id="SM00382"/>
    </source>
</evidence>
<comment type="subcellular location">
    <subcellularLocation>
        <location evidence="1">Cytoplasm</location>
    </subcellularLocation>
</comment>
<dbReference type="InterPro" id="IPR005714">
    <property type="entry name" value="ATPase_T3SS_FliI/YscN"/>
</dbReference>
<dbReference type="STRING" id="1405.B7492_09075"/>
<keyword evidence="10" id="KW-0282">Flagellum</keyword>
<keyword evidence="9" id="KW-0378">Hydrolase</keyword>
<dbReference type="PANTHER" id="PTHR15184:SF9">
    <property type="entry name" value="SPI-1 TYPE 3 SECRETION SYSTEM ATPASE"/>
    <property type="match status" value="1"/>
</dbReference>
<evidence type="ECO:0000256" key="2">
    <source>
        <dbReference type="ARBA" id="ARBA00022448"/>
    </source>
</evidence>
<keyword evidence="5" id="KW-0067">ATP-binding</keyword>
<dbReference type="FunFam" id="3.40.50.12240:FF:000002">
    <property type="entry name" value="Flagellum-specific ATP synthase FliI"/>
    <property type="match status" value="1"/>
</dbReference>
<dbReference type="Proteomes" id="UP000264294">
    <property type="component" value="Unassembled WGS sequence"/>
</dbReference>
<evidence type="ECO:0000256" key="6">
    <source>
        <dbReference type="ARBA" id="ARBA00022927"/>
    </source>
</evidence>
<keyword evidence="6" id="KW-0653">Protein transport</keyword>
<keyword evidence="10" id="KW-0969">Cilium</keyword>
<dbReference type="Pfam" id="PF00006">
    <property type="entry name" value="ATP-synt_ab"/>
    <property type="match status" value="1"/>
</dbReference>
<evidence type="ECO:0000313" key="9">
    <source>
        <dbReference type="EMBL" id="KFN03955.1"/>
    </source>
</evidence>
<dbReference type="GO" id="GO:0005737">
    <property type="term" value="C:cytoplasm"/>
    <property type="evidence" value="ECO:0007669"/>
    <property type="project" value="UniProtKB-SubCell"/>
</dbReference>